<dbReference type="PANTHER" id="PTHR12219">
    <property type="entry name" value="NADH-UBIQUINONE OXIDOREDUCTASE"/>
    <property type="match status" value="1"/>
</dbReference>
<dbReference type="PANTHER" id="PTHR12219:SF8">
    <property type="entry name" value="NADH DEHYDROGENASE [UBIQUINONE] IRON-SULFUR PROTEIN 4, MITOCHONDRIAL"/>
    <property type="match status" value="1"/>
</dbReference>
<dbReference type="RefSeq" id="WP_382165873.1">
    <property type="nucleotide sequence ID" value="NZ_JBHTBR010000002.1"/>
</dbReference>
<evidence type="ECO:0000313" key="8">
    <source>
        <dbReference type="Proteomes" id="UP001596492"/>
    </source>
</evidence>
<keyword evidence="8" id="KW-1185">Reference proteome</keyword>
<keyword evidence="6" id="KW-0472">Membrane</keyword>
<evidence type="ECO:0000313" key="7">
    <source>
        <dbReference type="EMBL" id="MFC7290732.1"/>
    </source>
</evidence>
<keyword evidence="5" id="KW-0249">Electron transport</keyword>
<dbReference type="Proteomes" id="UP001596492">
    <property type="component" value="Unassembled WGS sequence"/>
</dbReference>
<accession>A0ABW2IIR3</accession>
<sequence>MLAKIYKPSKNAMQSGKAKTSAWVLELDVAAARSVDPLMGWTSTDSTETQLRMTFETREEAVAYARRKGLEFQVLTPREPKRIIKTYAENFSTDRKYPWTH</sequence>
<gene>
    <name evidence="7" type="ORF">ACFQS8_03815</name>
</gene>
<keyword evidence="3" id="KW-0679">Respiratory chain</keyword>
<proteinExistence type="predicted"/>
<comment type="caution">
    <text evidence="7">The sequence shown here is derived from an EMBL/GenBank/DDBJ whole genome shotgun (WGS) entry which is preliminary data.</text>
</comment>
<reference evidence="8" key="1">
    <citation type="journal article" date="2019" name="Int. J. Syst. Evol. Microbiol.">
        <title>The Global Catalogue of Microorganisms (GCM) 10K type strain sequencing project: providing services to taxonomists for standard genome sequencing and annotation.</title>
        <authorList>
            <consortium name="The Broad Institute Genomics Platform"/>
            <consortium name="The Broad Institute Genome Sequencing Center for Infectious Disease"/>
            <person name="Wu L."/>
            <person name="Ma J."/>
        </authorList>
    </citation>
    <scope>NUCLEOTIDE SEQUENCE [LARGE SCALE GENOMIC DNA]</scope>
    <source>
        <strain evidence="8">CCUG 51308</strain>
    </source>
</reference>
<name>A0ABW2IIR3_9PROT</name>
<dbReference type="Gene3D" id="3.30.160.190">
    <property type="entry name" value="atu1810 like domain"/>
    <property type="match status" value="1"/>
</dbReference>
<dbReference type="EMBL" id="JBHTBR010000002">
    <property type="protein sequence ID" value="MFC7290732.1"/>
    <property type="molecule type" value="Genomic_DNA"/>
</dbReference>
<evidence type="ECO:0000256" key="5">
    <source>
        <dbReference type="ARBA" id="ARBA00022982"/>
    </source>
</evidence>
<keyword evidence="2" id="KW-0813">Transport</keyword>
<evidence type="ECO:0000256" key="2">
    <source>
        <dbReference type="ARBA" id="ARBA00022448"/>
    </source>
</evidence>
<keyword evidence="4" id="KW-0809">Transit peptide</keyword>
<evidence type="ECO:0000256" key="3">
    <source>
        <dbReference type="ARBA" id="ARBA00022660"/>
    </source>
</evidence>
<evidence type="ECO:0000256" key="1">
    <source>
        <dbReference type="ARBA" id="ARBA00004370"/>
    </source>
</evidence>
<comment type="subcellular location">
    <subcellularLocation>
        <location evidence="1">Membrane</location>
    </subcellularLocation>
</comment>
<evidence type="ECO:0000256" key="4">
    <source>
        <dbReference type="ARBA" id="ARBA00022946"/>
    </source>
</evidence>
<dbReference type="InterPro" id="IPR038532">
    <property type="entry name" value="NDUFS4-like_sf"/>
</dbReference>
<dbReference type="Pfam" id="PF04800">
    <property type="entry name" value="NDUS4"/>
    <property type="match status" value="1"/>
</dbReference>
<protein>
    <submittedName>
        <fullName evidence="7">ETC complex I subunit</fullName>
    </submittedName>
</protein>
<evidence type="ECO:0000256" key="6">
    <source>
        <dbReference type="ARBA" id="ARBA00023136"/>
    </source>
</evidence>
<dbReference type="InterPro" id="IPR006885">
    <property type="entry name" value="NADH_UbQ_FeS_4_mit-like"/>
</dbReference>
<organism evidence="7 8">
    <name type="scientific">Hirschia litorea</name>
    <dbReference type="NCBI Taxonomy" id="1199156"/>
    <lineage>
        <taxon>Bacteria</taxon>
        <taxon>Pseudomonadati</taxon>
        <taxon>Pseudomonadota</taxon>
        <taxon>Alphaproteobacteria</taxon>
        <taxon>Hyphomonadales</taxon>
        <taxon>Hyphomonadaceae</taxon>
        <taxon>Hirschia</taxon>
    </lineage>
</organism>